<evidence type="ECO:0000313" key="1">
    <source>
        <dbReference type="EMBL" id="GCA63185.1"/>
    </source>
</evidence>
<organism evidence="1 2">
    <name type="scientific">Kipferlia bialata</name>
    <dbReference type="NCBI Taxonomy" id="797122"/>
    <lineage>
        <taxon>Eukaryota</taxon>
        <taxon>Metamonada</taxon>
        <taxon>Carpediemonas-like organisms</taxon>
        <taxon>Kipferlia</taxon>
    </lineage>
</organism>
<sequence length="178" mass="19789">MGEWLEIQPIRVGYAVNYTAALERIPGMREAVLQLLSNSYSSDVIPWADRERLGGDELATKYLKVLGEKGMHPDEAKGTIELNVEYSVPFIMKGDAVLGSIFFEGYKITPPSLDYPPFHYVHHAVASAEGVPDLVRAAADMEQLKSTLESMSLCVRPTTISSFGKDKETKAEEEDDEY</sequence>
<proteinExistence type="predicted"/>
<reference evidence="1 2" key="1">
    <citation type="journal article" date="2018" name="PLoS ONE">
        <title>The draft genome of Kipferlia bialata reveals reductive genome evolution in fornicate parasites.</title>
        <authorList>
            <person name="Tanifuji G."/>
            <person name="Takabayashi S."/>
            <person name="Kume K."/>
            <person name="Takagi M."/>
            <person name="Nakayama T."/>
            <person name="Kamikawa R."/>
            <person name="Inagaki Y."/>
            <person name="Hashimoto T."/>
        </authorList>
    </citation>
    <scope>NUCLEOTIDE SEQUENCE [LARGE SCALE GENOMIC DNA]</scope>
    <source>
        <strain evidence="1">NY0173</strain>
    </source>
</reference>
<dbReference type="Proteomes" id="UP000265618">
    <property type="component" value="Unassembled WGS sequence"/>
</dbReference>
<dbReference type="EMBL" id="BDIP01002567">
    <property type="protein sequence ID" value="GCA63185.1"/>
    <property type="molecule type" value="Genomic_DNA"/>
</dbReference>
<dbReference type="AlphaFoldDB" id="A0A391NNJ0"/>
<keyword evidence="2" id="KW-1185">Reference proteome</keyword>
<comment type="caution">
    <text evidence="1">The sequence shown here is derived from an EMBL/GenBank/DDBJ whole genome shotgun (WGS) entry which is preliminary data.</text>
</comment>
<name>A0A391NNJ0_9EUKA</name>
<protein>
    <submittedName>
        <fullName evidence="1">Uncharacterized protein</fullName>
    </submittedName>
</protein>
<evidence type="ECO:0000313" key="2">
    <source>
        <dbReference type="Proteomes" id="UP000265618"/>
    </source>
</evidence>
<gene>
    <name evidence="1" type="ORF">KIPB_008357</name>
</gene>
<accession>A0A391NNJ0</accession>